<accession>A0ABT4R2S6</accession>
<dbReference type="RefSeq" id="WP_269908302.1">
    <property type="nucleotide sequence ID" value="NZ_JAPFQA010000020.1"/>
</dbReference>
<organism evidence="1 2">
    <name type="scientific">Mesorhizobium qingshengii</name>
    <dbReference type="NCBI Taxonomy" id="1165689"/>
    <lineage>
        <taxon>Bacteria</taxon>
        <taxon>Pseudomonadati</taxon>
        <taxon>Pseudomonadota</taxon>
        <taxon>Alphaproteobacteria</taxon>
        <taxon>Hyphomicrobiales</taxon>
        <taxon>Phyllobacteriaceae</taxon>
        <taxon>Mesorhizobium</taxon>
    </lineage>
</organism>
<proteinExistence type="predicted"/>
<dbReference type="Proteomes" id="UP001152178">
    <property type="component" value="Unassembled WGS sequence"/>
</dbReference>
<dbReference type="EMBL" id="JAPFQA010000020">
    <property type="protein sequence ID" value="MCZ8548044.1"/>
    <property type="molecule type" value="Genomic_DNA"/>
</dbReference>
<evidence type="ECO:0008006" key="3">
    <source>
        <dbReference type="Google" id="ProtNLM"/>
    </source>
</evidence>
<reference evidence="1" key="1">
    <citation type="submission" date="2022-11" db="EMBL/GenBank/DDBJ databases">
        <authorList>
            <person name="Coimbra C."/>
        </authorList>
    </citation>
    <scope>NUCLEOTIDE SEQUENCE</scope>
    <source>
        <strain evidence="1">Jales19</strain>
    </source>
</reference>
<keyword evidence="2" id="KW-1185">Reference proteome</keyword>
<name>A0ABT4R2S6_9HYPH</name>
<gene>
    <name evidence="1" type="ORF">OOJ09_28035</name>
</gene>
<protein>
    <recommendedName>
        <fullName evidence="3">DUF768 domain-containing protein</fullName>
    </recommendedName>
</protein>
<sequence length="73" mass="8154">MSTRGIDFLDHWIANNVPETTKADVISVDELTHKLFVDAKALGIKREEIDEEVDSLYRTILDAIAHCDAGTPE</sequence>
<evidence type="ECO:0000313" key="1">
    <source>
        <dbReference type="EMBL" id="MCZ8548044.1"/>
    </source>
</evidence>
<evidence type="ECO:0000313" key="2">
    <source>
        <dbReference type="Proteomes" id="UP001152178"/>
    </source>
</evidence>
<comment type="caution">
    <text evidence="1">The sequence shown here is derived from an EMBL/GenBank/DDBJ whole genome shotgun (WGS) entry which is preliminary data.</text>
</comment>